<sequence length="21" mass="2259">MGADAPTNINRRSSDSDPAFH</sequence>
<reference evidence="2 3" key="1">
    <citation type="submission" date="2013-09" db="EMBL/GenBank/DDBJ databases">
        <title>Corchorus capsularis genome sequencing.</title>
        <authorList>
            <person name="Alam M."/>
            <person name="Haque M.S."/>
            <person name="Islam M.S."/>
            <person name="Emdad E.M."/>
            <person name="Islam M.M."/>
            <person name="Ahmed B."/>
            <person name="Halim A."/>
            <person name="Hossen Q.M.M."/>
            <person name="Hossain M.Z."/>
            <person name="Ahmed R."/>
            <person name="Khan M.M."/>
            <person name="Islam R."/>
            <person name="Rashid M.M."/>
            <person name="Khan S.A."/>
            <person name="Rahman M.S."/>
            <person name="Alam M."/>
        </authorList>
    </citation>
    <scope>NUCLEOTIDE SEQUENCE [LARGE SCALE GENOMIC DNA]</scope>
    <source>
        <strain evidence="3">cv. CVL-1</strain>
        <tissue evidence="2">Whole seedling</tissue>
    </source>
</reference>
<dbReference type="AlphaFoldDB" id="A0A1R3KYK0"/>
<evidence type="ECO:0000256" key="1">
    <source>
        <dbReference type="SAM" id="MobiDB-lite"/>
    </source>
</evidence>
<proteinExistence type="predicted"/>
<accession>A0A1R3KYK0</accession>
<dbReference type="EMBL" id="AWWV01000313">
    <property type="protein sequence ID" value="OMP12184.1"/>
    <property type="molecule type" value="Genomic_DNA"/>
</dbReference>
<dbReference type="Gramene" id="OMP12184">
    <property type="protein sequence ID" value="OMP12184"/>
    <property type="gene ID" value="CCACVL1_00087"/>
</dbReference>
<comment type="caution">
    <text evidence="2">The sequence shown here is derived from an EMBL/GenBank/DDBJ whole genome shotgun (WGS) entry which is preliminary data.</text>
</comment>
<organism evidence="2 3">
    <name type="scientific">Corchorus capsularis</name>
    <name type="common">Jute</name>
    <dbReference type="NCBI Taxonomy" id="210143"/>
    <lineage>
        <taxon>Eukaryota</taxon>
        <taxon>Viridiplantae</taxon>
        <taxon>Streptophyta</taxon>
        <taxon>Embryophyta</taxon>
        <taxon>Tracheophyta</taxon>
        <taxon>Spermatophyta</taxon>
        <taxon>Magnoliopsida</taxon>
        <taxon>eudicotyledons</taxon>
        <taxon>Gunneridae</taxon>
        <taxon>Pentapetalae</taxon>
        <taxon>rosids</taxon>
        <taxon>malvids</taxon>
        <taxon>Malvales</taxon>
        <taxon>Malvaceae</taxon>
        <taxon>Grewioideae</taxon>
        <taxon>Apeibeae</taxon>
        <taxon>Corchorus</taxon>
    </lineage>
</organism>
<evidence type="ECO:0000313" key="3">
    <source>
        <dbReference type="Proteomes" id="UP000188268"/>
    </source>
</evidence>
<feature type="compositionally biased region" description="Basic and acidic residues" evidence="1">
    <location>
        <begin position="12"/>
        <end position="21"/>
    </location>
</feature>
<feature type="region of interest" description="Disordered" evidence="1">
    <location>
        <begin position="1"/>
        <end position="21"/>
    </location>
</feature>
<evidence type="ECO:0000313" key="2">
    <source>
        <dbReference type="EMBL" id="OMP12184.1"/>
    </source>
</evidence>
<keyword evidence="3" id="KW-1185">Reference proteome</keyword>
<protein>
    <submittedName>
        <fullName evidence="2">Uncharacterized protein</fullName>
    </submittedName>
</protein>
<dbReference type="Proteomes" id="UP000188268">
    <property type="component" value="Unassembled WGS sequence"/>
</dbReference>
<gene>
    <name evidence="2" type="ORF">CCACVL1_00087</name>
</gene>
<name>A0A1R3KYK0_COCAP</name>